<organism evidence="2 3">
    <name type="scientific">Slackia piriformis YIT 12062</name>
    <dbReference type="NCBI Taxonomy" id="742818"/>
    <lineage>
        <taxon>Bacteria</taxon>
        <taxon>Bacillati</taxon>
        <taxon>Actinomycetota</taxon>
        <taxon>Coriobacteriia</taxon>
        <taxon>Eggerthellales</taxon>
        <taxon>Eggerthellaceae</taxon>
        <taxon>Slackia</taxon>
    </lineage>
</organism>
<keyword evidence="1" id="KW-0472">Membrane</keyword>
<protein>
    <submittedName>
        <fullName evidence="2">Uncharacterized protein</fullName>
    </submittedName>
</protein>
<dbReference type="Proteomes" id="UP000006069">
    <property type="component" value="Unassembled WGS sequence"/>
</dbReference>
<keyword evidence="3" id="KW-1185">Reference proteome</keyword>
<evidence type="ECO:0000256" key="1">
    <source>
        <dbReference type="SAM" id="Phobius"/>
    </source>
</evidence>
<dbReference type="EMBL" id="ADMD01000001">
    <property type="protein sequence ID" value="EJZ84672.1"/>
    <property type="molecule type" value="Genomic_DNA"/>
</dbReference>
<dbReference type="HOGENOM" id="CLU_218437_0_0_11"/>
<gene>
    <name evidence="2" type="ORF">HMPREF9451_00276</name>
</gene>
<comment type="caution">
    <text evidence="2">The sequence shown here is derived from an EMBL/GenBank/DDBJ whole genome shotgun (WGS) entry which is preliminary data.</text>
</comment>
<reference evidence="2 3" key="1">
    <citation type="submission" date="2012-08" db="EMBL/GenBank/DDBJ databases">
        <title>The Genome Sequence of Slackia piriformis YIT 12062.</title>
        <authorList>
            <consortium name="The Broad Institute Genome Sequencing Platform"/>
            <person name="Earl A."/>
            <person name="Ward D."/>
            <person name="Feldgarden M."/>
            <person name="Gevers D."/>
            <person name="Morotomi M."/>
            <person name="Walker B."/>
            <person name="Young S.K."/>
            <person name="Zeng Q."/>
            <person name="Gargeya S."/>
            <person name="Fitzgerald M."/>
            <person name="Haas B."/>
            <person name="Abouelleil A."/>
            <person name="Alvarado L."/>
            <person name="Arachchi H.M."/>
            <person name="Berlin A.M."/>
            <person name="Chapman S.B."/>
            <person name="Goldberg J."/>
            <person name="Griggs A."/>
            <person name="Gujja S."/>
            <person name="Hansen M."/>
            <person name="Howarth C."/>
            <person name="Imamovic A."/>
            <person name="Larimer J."/>
            <person name="McCowen C."/>
            <person name="Montmayeur A."/>
            <person name="Murphy C."/>
            <person name="Neiman D."/>
            <person name="Pearson M."/>
            <person name="Priest M."/>
            <person name="Roberts A."/>
            <person name="Saif S."/>
            <person name="Shea T."/>
            <person name="Sisk P."/>
            <person name="Sykes S."/>
            <person name="Wortman J."/>
            <person name="Nusbaum C."/>
            <person name="Birren B."/>
        </authorList>
    </citation>
    <scope>NUCLEOTIDE SEQUENCE [LARGE SCALE GENOMIC DNA]</scope>
    <source>
        <strain evidence="2 3">YIT 12062</strain>
    </source>
</reference>
<sequence>MATCHLWKGMCGLMEIVTGCVGAAGVLAALYLFYVLLRGDDER</sequence>
<evidence type="ECO:0000313" key="2">
    <source>
        <dbReference type="EMBL" id="EJZ84672.1"/>
    </source>
</evidence>
<feature type="transmembrane region" description="Helical" evidence="1">
    <location>
        <begin position="16"/>
        <end position="37"/>
    </location>
</feature>
<proteinExistence type="predicted"/>
<name>K0YM51_9ACTN</name>
<accession>K0YM51</accession>
<keyword evidence="1" id="KW-0812">Transmembrane</keyword>
<dbReference type="PATRIC" id="fig|742818.3.peg.309"/>
<dbReference type="InParanoid" id="K0YM51"/>
<dbReference type="AlphaFoldDB" id="K0YM51"/>
<evidence type="ECO:0000313" key="3">
    <source>
        <dbReference type="Proteomes" id="UP000006069"/>
    </source>
</evidence>
<keyword evidence="1" id="KW-1133">Transmembrane helix</keyword>